<reference evidence="1" key="1">
    <citation type="submission" date="2020-11" db="EMBL/GenBank/DDBJ databases">
        <title>Sequencing the genomes of 1000 actinobacteria strains.</title>
        <authorList>
            <person name="Klenk H.-P."/>
        </authorList>
    </citation>
    <scope>NUCLEOTIDE SEQUENCE</scope>
    <source>
        <strain evidence="1">DSM 45356</strain>
    </source>
</reference>
<dbReference type="RefSeq" id="WP_197007035.1">
    <property type="nucleotide sequence ID" value="NZ_BONS01000005.1"/>
</dbReference>
<organism evidence="1 2">
    <name type="scientific">Longispora fulva</name>
    <dbReference type="NCBI Taxonomy" id="619741"/>
    <lineage>
        <taxon>Bacteria</taxon>
        <taxon>Bacillati</taxon>
        <taxon>Actinomycetota</taxon>
        <taxon>Actinomycetes</taxon>
        <taxon>Micromonosporales</taxon>
        <taxon>Micromonosporaceae</taxon>
        <taxon>Longispora</taxon>
    </lineage>
</organism>
<evidence type="ECO:0000313" key="2">
    <source>
        <dbReference type="Proteomes" id="UP000622552"/>
    </source>
</evidence>
<name>A0A8J7GNW2_9ACTN</name>
<accession>A0A8J7GNW2</accession>
<protein>
    <submittedName>
        <fullName evidence="1">Uncharacterized protein</fullName>
    </submittedName>
</protein>
<dbReference type="Proteomes" id="UP000622552">
    <property type="component" value="Unassembled WGS sequence"/>
</dbReference>
<keyword evidence="2" id="KW-1185">Reference proteome</keyword>
<dbReference type="EMBL" id="JADOUF010000001">
    <property type="protein sequence ID" value="MBG6140498.1"/>
    <property type="molecule type" value="Genomic_DNA"/>
</dbReference>
<evidence type="ECO:0000313" key="1">
    <source>
        <dbReference type="EMBL" id="MBG6140498.1"/>
    </source>
</evidence>
<gene>
    <name evidence="1" type="ORF">IW245_006692</name>
</gene>
<sequence>MRTPDLATAAERARRWPGQWVRLPADQVWPGLLAAIVHDQIPALPAAEFMTRQTAGVSLLGPRLDLWVRYQPGGPR</sequence>
<proteinExistence type="predicted"/>
<comment type="caution">
    <text evidence="1">The sequence shown here is derived from an EMBL/GenBank/DDBJ whole genome shotgun (WGS) entry which is preliminary data.</text>
</comment>
<dbReference type="AlphaFoldDB" id="A0A8J7GNW2"/>